<dbReference type="Proteomes" id="UP000789342">
    <property type="component" value="Unassembled WGS sequence"/>
</dbReference>
<gene>
    <name evidence="1" type="ORF">AMORRO_LOCUS13159</name>
</gene>
<dbReference type="AlphaFoldDB" id="A0A9N9NA32"/>
<dbReference type="EMBL" id="CAJVPV010021517">
    <property type="protein sequence ID" value="CAG8718175.1"/>
    <property type="molecule type" value="Genomic_DNA"/>
</dbReference>
<comment type="caution">
    <text evidence="1">The sequence shown here is derived from an EMBL/GenBank/DDBJ whole genome shotgun (WGS) entry which is preliminary data.</text>
</comment>
<organism evidence="1 2">
    <name type="scientific">Acaulospora morrowiae</name>
    <dbReference type="NCBI Taxonomy" id="94023"/>
    <lineage>
        <taxon>Eukaryota</taxon>
        <taxon>Fungi</taxon>
        <taxon>Fungi incertae sedis</taxon>
        <taxon>Mucoromycota</taxon>
        <taxon>Glomeromycotina</taxon>
        <taxon>Glomeromycetes</taxon>
        <taxon>Diversisporales</taxon>
        <taxon>Acaulosporaceae</taxon>
        <taxon>Acaulospora</taxon>
    </lineage>
</organism>
<protein>
    <submittedName>
        <fullName evidence="1">1276_t:CDS:1</fullName>
    </submittedName>
</protein>
<dbReference type="OrthoDB" id="2013972at2759"/>
<evidence type="ECO:0000313" key="2">
    <source>
        <dbReference type="Proteomes" id="UP000789342"/>
    </source>
</evidence>
<feature type="non-terminal residue" evidence="1">
    <location>
        <position position="100"/>
    </location>
</feature>
<proteinExistence type="predicted"/>
<reference evidence="1" key="1">
    <citation type="submission" date="2021-06" db="EMBL/GenBank/DDBJ databases">
        <authorList>
            <person name="Kallberg Y."/>
            <person name="Tangrot J."/>
            <person name="Rosling A."/>
        </authorList>
    </citation>
    <scope>NUCLEOTIDE SEQUENCE</scope>
    <source>
        <strain evidence="1">CL551</strain>
    </source>
</reference>
<evidence type="ECO:0000313" key="1">
    <source>
        <dbReference type="EMBL" id="CAG8718175.1"/>
    </source>
</evidence>
<accession>A0A9N9NA32</accession>
<name>A0A9N9NA32_9GLOM</name>
<keyword evidence="2" id="KW-1185">Reference proteome</keyword>
<feature type="non-terminal residue" evidence="1">
    <location>
        <position position="1"/>
    </location>
</feature>
<sequence length="100" mass="11407">LSEIGPPYDLGPVSTKLFRAADDMLTSRNLDYKILYSLRFFVEQNGQFENIVEEKEIMYFGATTGKLGRATVDNVKIGFISMRHYVLPFLGGTPEEYDEM</sequence>